<dbReference type="AlphaFoldDB" id="A0A1H6FSW2"/>
<dbReference type="Gene3D" id="3.10.180.10">
    <property type="entry name" value="2,3-Dihydroxybiphenyl 1,2-Dioxygenase, domain 1"/>
    <property type="match status" value="1"/>
</dbReference>
<dbReference type="GO" id="GO:0004462">
    <property type="term" value="F:lactoylglutathione lyase activity"/>
    <property type="evidence" value="ECO:0007669"/>
    <property type="project" value="TreeGrafter"/>
</dbReference>
<evidence type="ECO:0000259" key="1">
    <source>
        <dbReference type="PROSITE" id="PS51819"/>
    </source>
</evidence>
<dbReference type="GO" id="GO:0005737">
    <property type="term" value="C:cytoplasm"/>
    <property type="evidence" value="ECO:0007669"/>
    <property type="project" value="TreeGrafter"/>
</dbReference>
<feature type="domain" description="VOC" evidence="1">
    <location>
        <begin position="2"/>
        <end position="123"/>
    </location>
</feature>
<dbReference type="InterPro" id="IPR037523">
    <property type="entry name" value="VOC_core"/>
</dbReference>
<accession>A0A1H6FSW2</accession>
<dbReference type="SUPFAM" id="SSF54593">
    <property type="entry name" value="Glyoxalase/Bleomycin resistance protein/Dihydroxybiphenyl dioxygenase"/>
    <property type="match status" value="1"/>
</dbReference>
<dbReference type="GO" id="GO:0019243">
    <property type="term" value="P:methylglyoxal catabolic process to D-lactate via S-lactoyl-glutathione"/>
    <property type="evidence" value="ECO:0007669"/>
    <property type="project" value="TreeGrafter"/>
</dbReference>
<evidence type="ECO:0000313" key="2">
    <source>
        <dbReference type="EMBL" id="SEH13502.1"/>
    </source>
</evidence>
<dbReference type="EMBL" id="FNWL01000001">
    <property type="protein sequence ID" value="SEH13502.1"/>
    <property type="molecule type" value="Genomic_DNA"/>
</dbReference>
<dbReference type="PANTHER" id="PTHR46036:SF5">
    <property type="entry name" value="LACTOYLGLUTATHIONE LYASE"/>
    <property type="match status" value="1"/>
</dbReference>
<dbReference type="Proteomes" id="UP000199112">
    <property type="component" value="Unassembled WGS sequence"/>
</dbReference>
<name>A0A1H6FSW2_9EURY</name>
<dbReference type="Pfam" id="PF00903">
    <property type="entry name" value="Glyoxalase"/>
    <property type="match status" value="1"/>
</dbReference>
<gene>
    <name evidence="2" type="ORF">SAMN04487967_1413</name>
</gene>
<protein>
    <submittedName>
        <fullName evidence="2">Lactoylglutathione lyase</fullName>
    </submittedName>
</protein>
<organism evidence="2 3">
    <name type="scientific">Natronorubrum sediminis</name>
    <dbReference type="NCBI Taxonomy" id="640943"/>
    <lineage>
        <taxon>Archaea</taxon>
        <taxon>Methanobacteriati</taxon>
        <taxon>Methanobacteriota</taxon>
        <taxon>Stenosarchaea group</taxon>
        <taxon>Halobacteria</taxon>
        <taxon>Halobacteriales</taxon>
        <taxon>Natrialbaceae</taxon>
        <taxon>Natronorubrum</taxon>
    </lineage>
</organism>
<dbReference type="InterPro" id="IPR029068">
    <property type="entry name" value="Glyas_Bleomycin-R_OHBP_Dase"/>
</dbReference>
<dbReference type="PROSITE" id="PS51819">
    <property type="entry name" value="VOC"/>
    <property type="match status" value="1"/>
</dbReference>
<keyword evidence="2" id="KW-0456">Lyase</keyword>
<reference evidence="3" key="1">
    <citation type="submission" date="2016-10" db="EMBL/GenBank/DDBJ databases">
        <authorList>
            <person name="Varghese N."/>
            <person name="Submissions S."/>
        </authorList>
    </citation>
    <scope>NUCLEOTIDE SEQUENCE [LARGE SCALE GENOMIC DNA]</scope>
    <source>
        <strain evidence="3">CGMCC 1.8981</strain>
    </source>
</reference>
<keyword evidence="3" id="KW-1185">Reference proteome</keyword>
<dbReference type="OrthoDB" id="358887at2157"/>
<proteinExistence type="predicted"/>
<evidence type="ECO:0000313" key="3">
    <source>
        <dbReference type="Proteomes" id="UP000199112"/>
    </source>
</evidence>
<dbReference type="RefSeq" id="WP_090506295.1">
    <property type="nucleotide sequence ID" value="NZ_FNWL01000001.1"/>
</dbReference>
<sequence length="126" mass="14041">MDVLHTAVWIDDVDSVMEFYCEGLDLEQTRDFVGNDGVTNYYVQGEGESEIQFKHDADRDLALEPSGIDHIAIGVDDVESTLEQLVEGYGSEVVDGPRRIERSNLLIAFVTDPSGYVVELIESLDE</sequence>
<dbReference type="InterPro" id="IPR004360">
    <property type="entry name" value="Glyas_Fos-R_dOase_dom"/>
</dbReference>
<dbReference type="PANTHER" id="PTHR46036">
    <property type="entry name" value="LACTOYLGLUTATHIONE LYASE"/>
    <property type="match status" value="1"/>
</dbReference>